<protein>
    <recommendedName>
        <fullName evidence="7">PPM-type phosphatase domain-containing protein</fullName>
    </recommendedName>
</protein>
<dbReference type="EMBL" id="MPUH01000105">
    <property type="protein sequence ID" value="OMJ90326.1"/>
    <property type="molecule type" value="Genomic_DNA"/>
</dbReference>
<dbReference type="GO" id="GO:0004722">
    <property type="term" value="F:protein serine/threonine phosphatase activity"/>
    <property type="evidence" value="ECO:0007669"/>
    <property type="project" value="InterPro"/>
</dbReference>
<dbReference type="PANTHER" id="PTHR47992">
    <property type="entry name" value="PROTEIN PHOSPHATASE"/>
    <property type="match status" value="1"/>
</dbReference>
<name>A0A1R2CMY9_9CILI</name>
<dbReference type="Proteomes" id="UP000187209">
    <property type="component" value="Unassembled WGS sequence"/>
</dbReference>
<feature type="domain" description="PPM-type phosphatase" evidence="7">
    <location>
        <begin position="147"/>
        <end position="433"/>
    </location>
</feature>
<dbReference type="InterPro" id="IPR001932">
    <property type="entry name" value="PPM-type_phosphatase-like_dom"/>
</dbReference>
<evidence type="ECO:0000313" key="9">
    <source>
        <dbReference type="Proteomes" id="UP000187209"/>
    </source>
</evidence>
<evidence type="ECO:0000256" key="1">
    <source>
        <dbReference type="ARBA" id="ARBA00004170"/>
    </source>
</evidence>
<dbReference type="AlphaFoldDB" id="A0A1R2CMY9"/>
<sequence length="435" mass="49640">MKRIDLTKKSLSKDRTSKKLNLHKSVSNEAFSSSVKSPSILKYLALSPDPNLIKQNISPTIGKFLRKNTSLMIFNKNNKNEEKILPPILKARLVNKAKEKLKQKRRSLFLEKLNQTLMNPLINISQVTIEKVIVEDEIKQNLSFEYRTQIGICQGKTKKVNQDSVFYKENFMQNNSHFFGVCDGHGINGFEVVNLIRSSLSANVEKSYTEQNCEDNQEVKFFNAFKTGYEMTEKLLHMSNIEVGLSGCTSVSIIISKNTIYCANLGDSRAIIGSYNGKNCIPIMLTKDHIPGNEIERSRILKSGGIIDNIRDEKGNAYGPLRLWVKKNEYPGLAMTRCFGDSVSKTIGVTSEPGNNYSELTKYEISHNDRFMIIATDGIWEYLSNRKVVRIIDKEWNEGTVRSACDKLMELAIQKWTKRGDYMDDISFFIIFFKE</sequence>
<keyword evidence="3 6" id="KW-0378">Hydrolase</keyword>
<comment type="caution">
    <text evidence="8">The sequence shown here is derived from an EMBL/GenBank/DDBJ whole genome shotgun (WGS) entry which is preliminary data.</text>
</comment>
<evidence type="ECO:0000256" key="3">
    <source>
        <dbReference type="ARBA" id="ARBA00022801"/>
    </source>
</evidence>
<dbReference type="Gene3D" id="3.60.40.10">
    <property type="entry name" value="PPM-type phosphatase domain"/>
    <property type="match status" value="1"/>
</dbReference>
<evidence type="ECO:0000259" key="7">
    <source>
        <dbReference type="PROSITE" id="PS51746"/>
    </source>
</evidence>
<dbReference type="Pfam" id="PF00481">
    <property type="entry name" value="PP2C"/>
    <property type="match status" value="1"/>
</dbReference>
<dbReference type="InterPro" id="IPR000222">
    <property type="entry name" value="PP2C_BS"/>
</dbReference>
<dbReference type="CDD" id="cd00143">
    <property type="entry name" value="PP2Cc"/>
    <property type="match status" value="1"/>
</dbReference>
<dbReference type="SUPFAM" id="SSF81606">
    <property type="entry name" value="PP2C-like"/>
    <property type="match status" value="1"/>
</dbReference>
<evidence type="ECO:0000256" key="6">
    <source>
        <dbReference type="RuleBase" id="RU003465"/>
    </source>
</evidence>
<evidence type="ECO:0000256" key="2">
    <source>
        <dbReference type="ARBA" id="ARBA00022723"/>
    </source>
</evidence>
<reference evidence="8 9" key="1">
    <citation type="submission" date="2016-11" db="EMBL/GenBank/DDBJ databases">
        <title>The macronuclear genome of Stentor coeruleus: a giant cell with tiny introns.</title>
        <authorList>
            <person name="Slabodnick M."/>
            <person name="Ruby J.G."/>
            <person name="Reiff S.B."/>
            <person name="Swart E.C."/>
            <person name="Gosai S."/>
            <person name="Prabakaran S."/>
            <person name="Witkowska E."/>
            <person name="Larue G.E."/>
            <person name="Fisher S."/>
            <person name="Freeman R.M."/>
            <person name="Gunawardena J."/>
            <person name="Chu W."/>
            <person name="Stover N.A."/>
            <person name="Gregory B.D."/>
            <person name="Nowacki M."/>
            <person name="Derisi J."/>
            <person name="Roy S.W."/>
            <person name="Marshall W.F."/>
            <person name="Sood P."/>
        </authorList>
    </citation>
    <scope>NUCLEOTIDE SEQUENCE [LARGE SCALE GENOMIC DNA]</scope>
    <source>
        <strain evidence="8">WM001</strain>
    </source>
</reference>
<comment type="subcellular location">
    <subcellularLocation>
        <location evidence="1">Membrane</location>
        <topology evidence="1">Peripheral membrane protein</topology>
    </subcellularLocation>
</comment>
<accession>A0A1R2CMY9</accession>
<keyword evidence="2" id="KW-0479">Metal-binding</keyword>
<dbReference type="GO" id="GO:0046872">
    <property type="term" value="F:metal ion binding"/>
    <property type="evidence" value="ECO:0007669"/>
    <property type="project" value="UniProtKB-KW"/>
</dbReference>
<comment type="similarity">
    <text evidence="6">Belongs to the PP2C family.</text>
</comment>
<keyword evidence="9" id="KW-1185">Reference proteome</keyword>
<gene>
    <name evidence="8" type="ORF">SteCoe_7353</name>
</gene>
<dbReference type="InterPro" id="IPR015655">
    <property type="entry name" value="PP2C"/>
</dbReference>
<dbReference type="PROSITE" id="PS01032">
    <property type="entry name" value="PPM_1"/>
    <property type="match status" value="1"/>
</dbReference>
<keyword evidence="4 6" id="KW-0904">Protein phosphatase</keyword>
<dbReference type="PROSITE" id="PS51746">
    <property type="entry name" value="PPM_2"/>
    <property type="match status" value="1"/>
</dbReference>
<organism evidence="8 9">
    <name type="scientific">Stentor coeruleus</name>
    <dbReference type="NCBI Taxonomy" id="5963"/>
    <lineage>
        <taxon>Eukaryota</taxon>
        <taxon>Sar</taxon>
        <taxon>Alveolata</taxon>
        <taxon>Ciliophora</taxon>
        <taxon>Postciliodesmatophora</taxon>
        <taxon>Heterotrichea</taxon>
        <taxon>Heterotrichida</taxon>
        <taxon>Stentoridae</taxon>
        <taxon>Stentor</taxon>
    </lineage>
</organism>
<dbReference type="GO" id="GO:0016020">
    <property type="term" value="C:membrane"/>
    <property type="evidence" value="ECO:0007669"/>
    <property type="project" value="UniProtKB-SubCell"/>
</dbReference>
<evidence type="ECO:0000256" key="5">
    <source>
        <dbReference type="ARBA" id="ARBA00023136"/>
    </source>
</evidence>
<evidence type="ECO:0000256" key="4">
    <source>
        <dbReference type="ARBA" id="ARBA00022912"/>
    </source>
</evidence>
<dbReference type="InterPro" id="IPR036457">
    <property type="entry name" value="PPM-type-like_dom_sf"/>
</dbReference>
<evidence type="ECO:0000313" key="8">
    <source>
        <dbReference type="EMBL" id="OMJ90326.1"/>
    </source>
</evidence>
<proteinExistence type="inferred from homology"/>
<dbReference type="SMART" id="SM00332">
    <property type="entry name" value="PP2Cc"/>
    <property type="match status" value="1"/>
</dbReference>
<keyword evidence="5" id="KW-0472">Membrane</keyword>
<dbReference type="OrthoDB" id="10264738at2759"/>